<evidence type="ECO:0000313" key="2">
    <source>
        <dbReference type="Proteomes" id="UP001145069"/>
    </source>
</evidence>
<gene>
    <name evidence="1" type="ORF">NC799_14915</name>
</gene>
<dbReference type="SUPFAM" id="SSF55909">
    <property type="entry name" value="Pentein"/>
    <property type="match status" value="1"/>
</dbReference>
<comment type="caution">
    <text evidence="1">The sequence shown here is derived from an EMBL/GenBank/DDBJ whole genome shotgun (WGS) entry which is preliminary data.</text>
</comment>
<protein>
    <submittedName>
        <fullName evidence="1">Arginine deiminase family protein</fullName>
    </submittedName>
</protein>
<dbReference type="GO" id="GO:0016990">
    <property type="term" value="F:arginine deiminase activity"/>
    <property type="evidence" value="ECO:0007669"/>
    <property type="project" value="TreeGrafter"/>
</dbReference>
<dbReference type="GO" id="GO:0019546">
    <property type="term" value="P:L-arginine deiminase pathway"/>
    <property type="evidence" value="ECO:0007669"/>
    <property type="project" value="TreeGrafter"/>
</dbReference>
<organism evidence="1 2">
    <name type="scientific">Aquibacillus salsiterrae</name>
    <dbReference type="NCBI Taxonomy" id="2950439"/>
    <lineage>
        <taxon>Bacteria</taxon>
        <taxon>Bacillati</taxon>
        <taxon>Bacillota</taxon>
        <taxon>Bacilli</taxon>
        <taxon>Bacillales</taxon>
        <taxon>Bacillaceae</taxon>
        <taxon>Aquibacillus</taxon>
    </lineage>
</organism>
<dbReference type="PANTHER" id="PTHR47271:SF2">
    <property type="entry name" value="ARGININE DEIMINASE"/>
    <property type="match status" value="1"/>
</dbReference>
<accession>A0A9X4AHC7</accession>
<dbReference type="EMBL" id="JAMQKC010000021">
    <property type="protein sequence ID" value="MDC3418180.1"/>
    <property type="molecule type" value="Genomic_DNA"/>
</dbReference>
<dbReference type="Proteomes" id="UP001145069">
    <property type="component" value="Unassembled WGS sequence"/>
</dbReference>
<dbReference type="PANTHER" id="PTHR47271">
    <property type="entry name" value="ARGININE DEIMINASE"/>
    <property type="match status" value="1"/>
</dbReference>
<dbReference type="Pfam" id="PF19420">
    <property type="entry name" value="DDAH_eukar"/>
    <property type="match status" value="1"/>
</dbReference>
<sequence length="285" mass="32804">MQAELESEYAEISCRNEYDPLQRVVVCSPKYMEIKKIINETQKLYKEENIDVDIAMDQHREFVQVLKDHQIDVIELTPEPKFHEQVFTRDIGYVIGPELIVSQMGQAVRIHEVDVLKRALDDRSISYLQFEQKSMEGGDVIIDGDKVWVGISDRTTYQAVEALQELLPSHQVTAVPIEKRILHLDCAFNIVGRETALIYPEAFEQKEYQLLASHYHLIEIPKEEELTLGTNVLAIGNNKIISMPQNKQVNQQLREKGYTVIEVDFSEIIKSGGSFRCCSLPLLRR</sequence>
<name>A0A9X4AHC7_9BACI</name>
<dbReference type="Gene3D" id="3.75.10.10">
    <property type="entry name" value="L-arginine/glycine Amidinotransferase, Chain A"/>
    <property type="match status" value="1"/>
</dbReference>
<keyword evidence="2" id="KW-1185">Reference proteome</keyword>
<reference evidence="1" key="1">
    <citation type="submission" date="2022-06" db="EMBL/GenBank/DDBJ databases">
        <title>Aquibacillus sp. a new bacterium isolated from soil saline samples.</title>
        <authorList>
            <person name="Galisteo C."/>
            <person name="De La Haba R."/>
            <person name="Sanchez-Porro C."/>
            <person name="Ventosa A."/>
        </authorList>
    </citation>
    <scope>NUCLEOTIDE SEQUENCE</scope>
    <source>
        <strain evidence="1">3ASR75-54</strain>
    </source>
</reference>
<dbReference type="AlphaFoldDB" id="A0A9X4AHC7"/>
<dbReference type="RefSeq" id="WP_272447243.1">
    <property type="nucleotide sequence ID" value="NZ_JAMQKC010000021.1"/>
</dbReference>
<evidence type="ECO:0000313" key="1">
    <source>
        <dbReference type="EMBL" id="MDC3418180.1"/>
    </source>
</evidence>
<proteinExistence type="predicted"/>